<comment type="caution">
    <text evidence="1">The sequence shown here is derived from an EMBL/GenBank/DDBJ whole genome shotgun (WGS) entry which is preliminary data.</text>
</comment>
<gene>
    <name evidence="1" type="ORF">C900_05782</name>
</gene>
<evidence type="ECO:0000313" key="1">
    <source>
        <dbReference type="EMBL" id="ELR68836.1"/>
    </source>
</evidence>
<dbReference type="Proteomes" id="UP000011135">
    <property type="component" value="Unassembled WGS sequence"/>
</dbReference>
<protein>
    <submittedName>
        <fullName evidence="1">Uncharacterized protein</fullName>
    </submittedName>
</protein>
<proteinExistence type="predicted"/>
<dbReference type="EMBL" id="AMZN01000091">
    <property type="protein sequence ID" value="ELR68836.1"/>
    <property type="molecule type" value="Genomic_DNA"/>
</dbReference>
<accession>L8JIY1</accession>
<dbReference type="AlphaFoldDB" id="L8JIY1"/>
<evidence type="ECO:0000313" key="2">
    <source>
        <dbReference type="Proteomes" id="UP000011135"/>
    </source>
</evidence>
<sequence length="37" mass="4329">MSGFLDPLEKSYCRSKPFTLSYENPKRMDFFPIALQA</sequence>
<keyword evidence="2" id="KW-1185">Reference proteome</keyword>
<organism evidence="1 2">
    <name type="scientific">Fulvivirga imtechensis AK7</name>
    <dbReference type="NCBI Taxonomy" id="1237149"/>
    <lineage>
        <taxon>Bacteria</taxon>
        <taxon>Pseudomonadati</taxon>
        <taxon>Bacteroidota</taxon>
        <taxon>Cytophagia</taxon>
        <taxon>Cytophagales</taxon>
        <taxon>Fulvivirgaceae</taxon>
        <taxon>Fulvivirga</taxon>
    </lineage>
</organism>
<name>L8JIY1_9BACT</name>
<reference evidence="1 2" key="1">
    <citation type="submission" date="2012-12" db="EMBL/GenBank/DDBJ databases">
        <title>Genome assembly of Fulvivirga imtechensis AK7.</title>
        <authorList>
            <person name="Nupur N."/>
            <person name="Khatri I."/>
            <person name="Kumar R."/>
            <person name="Subramanian S."/>
            <person name="Pinnaka A."/>
        </authorList>
    </citation>
    <scope>NUCLEOTIDE SEQUENCE [LARGE SCALE GENOMIC DNA]</scope>
    <source>
        <strain evidence="1 2">AK7</strain>
    </source>
</reference>